<keyword evidence="3 5" id="KW-1133">Transmembrane helix</keyword>
<gene>
    <name evidence="6" type="ORF">N7482_005398</name>
</gene>
<evidence type="ECO:0000256" key="5">
    <source>
        <dbReference type="SAM" id="Phobius"/>
    </source>
</evidence>
<proteinExistence type="predicted"/>
<dbReference type="Gene3D" id="1.20.1250.20">
    <property type="entry name" value="MFS general substrate transporter like domains"/>
    <property type="match status" value="1"/>
</dbReference>
<name>A0A9W9LMI2_9EURO</name>
<dbReference type="InterPro" id="IPR050360">
    <property type="entry name" value="MFS_Sugar_Transporters"/>
</dbReference>
<comment type="caution">
    <text evidence="6">The sequence shown here is derived from an EMBL/GenBank/DDBJ whole genome shotgun (WGS) entry which is preliminary data.</text>
</comment>
<dbReference type="SUPFAM" id="SSF103473">
    <property type="entry name" value="MFS general substrate transporter"/>
    <property type="match status" value="1"/>
</dbReference>
<dbReference type="GeneID" id="81426699"/>
<dbReference type="GO" id="GO:0016020">
    <property type="term" value="C:membrane"/>
    <property type="evidence" value="ECO:0007669"/>
    <property type="project" value="UniProtKB-SubCell"/>
</dbReference>
<evidence type="ECO:0000256" key="2">
    <source>
        <dbReference type="ARBA" id="ARBA00022692"/>
    </source>
</evidence>
<feature type="transmembrane region" description="Helical" evidence="5">
    <location>
        <begin position="52"/>
        <end position="74"/>
    </location>
</feature>
<organism evidence="6 7">
    <name type="scientific">Penicillium canariense</name>
    <dbReference type="NCBI Taxonomy" id="189055"/>
    <lineage>
        <taxon>Eukaryota</taxon>
        <taxon>Fungi</taxon>
        <taxon>Dikarya</taxon>
        <taxon>Ascomycota</taxon>
        <taxon>Pezizomycotina</taxon>
        <taxon>Eurotiomycetes</taxon>
        <taxon>Eurotiomycetidae</taxon>
        <taxon>Eurotiales</taxon>
        <taxon>Aspergillaceae</taxon>
        <taxon>Penicillium</taxon>
    </lineage>
</organism>
<dbReference type="PANTHER" id="PTHR48022:SF47">
    <property type="entry name" value="MAJOR FACILITATOR SUPERFAMILY (MFS) PROFILE DOMAIN-CONTAINING PROTEIN"/>
    <property type="match status" value="1"/>
</dbReference>
<sequence>MRAIVWRILTGSRSLTVITFSYLLIIIYALTLAPVCWVYAAEVWSLETRATGMGIAAIGNIGNWLFNFALGLYIPPGFQNITWEMFIVFGVMCFLAAVQFFFTYPGTCGKTLEEIEKLFAPSGPKPWKTKPGNSKLDAMVDDARAHHKHINFDTEAKAETEARTEATETTN</sequence>
<dbReference type="EMBL" id="JAPQKN010000003">
    <property type="protein sequence ID" value="KAJ5166617.1"/>
    <property type="molecule type" value="Genomic_DNA"/>
</dbReference>
<keyword evidence="4 5" id="KW-0472">Membrane</keyword>
<comment type="subcellular location">
    <subcellularLocation>
        <location evidence="1">Membrane</location>
        <topology evidence="1">Multi-pass membrane protein</topology>
    </subcellularLocation>
</comment>
<feature type="transmembrane region" description="Helical" evidence="5">
    <location>
        <begin position="20"/>
        <end position="40"/>
    </location>
</feature>
<protein>
    <submittedName>
        <fullName evidence="6">General substrate transporter</fullName>
    </submittedName>
</protein>
<dbReference type="InterPro" id="IPR005828">
    <property type="entry name" value="MFS_sugar_transport-like"/>
</dbReference>
<dbReference type="RefSeq" id="XP_056543078.1">
    <property type="nucleotide sequence ID" value="XM_056687523.1"/>
</dbReference>
<evidence type="ECO:0000256" key="3">
    <source>
        <dbReference type="ARBA" id="ARBA00022989"/>
    </source>
</evidence>
<evidence type="ECO:0000313" key="7">
    <source>
        <dbReference type="Proteomes" id="UP001149163"/>
    </source>
</evidence>
<evidence type="ECO:0000313" key="6">
    <source>
        <dbReference type="EMBL" id="KAJ5166617.1"/>
    </source>
</evidence>
<evidence type="ECO:0000256" key="4">
    <source>
        <dbReference type="ARBA" id="ARBA00023136"/>
    </source>
</evidence>
<evidence type="ECO:0000256" key="1">
    <source>
        <dbReference type="ARBA" id="ARBA00004141"/>
    </source>
</evidence>
<dbReference type="PANTHER" id="PTHR48022">
    <property type="entry name" value="PLASTIDIC GLUCOSE TRANSPORTER 4"/>
    <property type="match status" value="1"/>
</dbReference>
<dbReference type="InterPro" id="IPR036259">
    <property type="entry name" value="MFS_trans_sf"/>
</dbReference>
<keyword evidence="2 5" id="KW-0812">Transmembrane</keyword>
<keyword evidence="7" id="KW-1185">Reference proteome</keyword>
<dbReference type="AlphaFoldDB" id="A0A9W9LMI2"/>
<reference evidence="6" key="2">
    <citation type="journal article" date="2023" name="IMA Fungus">
        <title>Comparative genomic study of the Penicillium genus elucidates a diverse pangenome and 15 lateral gene transfer events.</title>
        <authorList>
            <person name="Petersen C."/>
            <person name="Sorensen T."/>
            <person name="Nielsen M.R."/>
            <person name="Sondergaard T.E."/>
            <person name="Sorensen J.L."/>
            <person name="Fitzpatrick D.A."/>
            <person name="Frisvad J.C."/>
            <person name="Nielsen K.L."/>
        </authorList>
    </citation>
    <scope>NUCLEOTIDE SEQUENCE</scope>
    <source>
        <strain evidence="6">IBT 26290</strain>
    </source>
</reference>
<reference evidence="6" key="1">
    <citation type="submission" date="2022-11" db="EMBL/GenBank/DDBJ databases">
        <authorList>
            <person name="Petersen C."/>
        </authorList>
    </citation>
    <scope>NUCLEOTIDE SEQUENCE</scope>
    <source>
        <strain evidence="6">IBT 26290</strain>
    </source>
</reference>
<dbReference type="Proteomes" id="UP001149163">
    <property type="component" value="Unassembled WGS sequence"/>
</dbReference>
<dbReference type="OrthoDB" id="6612291at2759"/>
<dbReference type="GO" id="GO:0005351">
    <property type="term" value="F:carbohydrate:proton symporter activity"/>
    <property type="evidence" value="ECO:0007669"/>
    <property type="project" value="TreeGrafter"/>
</dbReference>
<feature type="transmembrane region" description="Helical" evidence="5">
    <location>
        <begin position="86"/>
        <end position="104"/>
    </location>
</feature>
<accession>A0A9W9LMI2</accession>
<dbReference type="Pfam" id="PF00083">
    <property type="entry name" value="Sugar_tr"/>
    <property type="match status" value="1"/>
</dbReference>